<reference evidence="2" key="1">
    <citation type="submission" date="2018-07" db="EMBL/GenBank/DDBJ databases">
        <authorList>
            <person name="Cremen M.C."/>
            <person name="Leliaert F."/>
            <person name="West J."/>
            <person name="Lam D.W."/>
            <person name="Shimada S."/>
            <person name="Lopez-Bautista J.M."/>
            <person name="Verbruggen H."/>
        </authorList>
    </citation>
    <scope>NUCLEOTIDE SEQUENCE</scope>
</reference>
<organism evidence="2">
    <name type="scientific">Pseudobryopsis hainanensis</name>
    <dbReference type="NCBI Taxonomy" id="2320808"/>
    <lineage>
        <taxon>Eukaryota</taxon>
        <taxon>Viridiplantae</taxon>
        <taxon>Chlorophyta</taxon>
        <taxon>core chlorophytes</taxon>
        <taxon>Ulvophyceae</taxon>
        <taxon>TCBD clade</taxon>
        <taxon>Bryopsidales</taxon>
        <taxon>Bryopsidineae</taxon>
        <taxon>Pseudobryopsidaceae</taxon>
        <taxon>Pseudobryopsis</taxon>
    </lineage>
</organism>
<keyword evidence="2" id="KW-0934">Plastid</keyword>
<reference evidence="2" key="2">
    <citation type="journal article" date="2019" name="Mol. Phylogenet. Evol.">
        <title>Reassessment of the classification of bryopsidales (chlorophyta) based on chloroplast phylogenomic analyses.</title>
        <authorList>
            <person name="Cremen M.C."/>
            <person name="Leliaert F."/>
            <person name="West J."/>
            <person name="Lam D.W."/>
            <person name="Shimada S."/>
            <person name="Lopez-Bautista J.M."/>
            <person name="Verbruggen H."/>
        </authorList>
    </citation>
    <scope>NUCLEOTIDE SEQUENCE</scope>
</reference>
<gene>
    <name evidence="2" type="primary">ycf47</name>
</gene>
<evidence type="ECO:0000313" key="2">
    <source>
        <dbReference type="EMBL" id="AYC64248.1"/>
    </source>
</evidence>
<proteinExistence type="predicted"/>
<keyword evidence="1" id="KW-0812">Transmembrane</keyword>
<keyword evidence="1" id="KW-0472">Membrane</keyword>
<keyword evidence="2" id="KW-0150">Chloroplast</keyword>
<evidence type="ECO:0000256" key="1">
    <source>
        <dbReference type="SAM" id="Phobius"/>
    </source>
</evidence>
<geneLocation type="chloroplast" evidence="2"/>
<dbReference type="EMBL" id="MH591091">
    <property type="protein sequence ID" value="AYC64248.1"/>
    <property type="molecule type" value="Genomic_DNA"/>
</dbReference>
<feature type="transmembrane region" description="Helical" evidence="1">
    <location>
        <begin position="7"/>
        <end position="26"/>
    </location>
</feature>
<keyword evidence="1" id="KW-1133">Transmembrane helix</keyword>
<dbReference type="AlphaFoldDB" id="A0A3S5X2J2"/>
<accession>A0A3S5X2J2</accession>
<name>A0A3S5X2J2_9CHLO</name>
<protein>
    <submittedName>
        <fullName evidence="2">Uncharacterized protein</fullName>
    </submittedName>
</protein>
<sequence>MSNQFFGWLRVGIGLIVIGVLTPQTIKENTLVTQFYSSGLFTYSQSKRLLRWTTWLSITLFLFVHG</sequence>